<dbReference type="RefSeq" id="WP_068690358.1">
    <property type="nucleotide sequence ID" value="NZ_CP063196.1"/>
</dbReference>
<dbReference type="InterPro" id="IPR000086">
    <property type="entry name" value="NUDIX_hydrolase_dom"/>
</dbReference>
<dbReference type="Gene3D" id="3.90.79.10">
    <property type="entry name" value="Nucleoside Triphosphate Pyrophosphohydrolase"/>
    <property type="match status" value="1"/>
</dbReference>
<dbReference type="AlphaFoldDB" id="A0AA97M1C5"/>
<dbReference type="PROSITE" id="PS51462">
    <property type="entry name" value="NUDIX"/>
    <property type="match status" value="1"/>
</dbReference>
<comment type="cofactor">
    <cofactor evidence="2">
        <name>Mg(2+)</name>
        <dbReference type="ChEBI" id="CHEBI:18420"/>
    </cofactor>
</comment>
<sequence>MPVPAELRPPASGGRDSAVLVLFGEGEAGPDVLLIQRNTGLRRHSGQPAFPGGSIDPDDDGPVDCALREAEEETGAVRDGIHVLGTMPQCYISRTGFRVTPVLAWWHTPTDVHAADTGEVASVARVPVAELADPANRVRTRLSNGLTGPAFRVRNMLVWGFTAGILDRLLVLGGWERPWLDGGSEVIDVFQVLARDSGGTP</sequence>
<feature type="domain" description="Nudix hydrolase" evidence="7">
    <location>
        <begin position="13"/>
        <end position="155"/>
    </location>
</feature>
<reference evidence="8" key="1">
    <citation type="submission" date="2020-10" db="EMBL/GenBank/DDBJ databases">
        <title>De novo genome project of the cellulose decomposer Thermobifida halotolerans type strain.</title>
        <authorList>
            <person name="Nagy I."/>
            <person name="Horvath B."/>
            <person name="Kukolya J."/>
            <person name="Nagy I."/>
            <person name="Orsini M."/>
        </authorList>
    </citation>
    <scope>NUCLEOTIDE SEQUENCE</scope>
    <source>
        <strain evidence="8">DSM 44931</strain>
    </source>
</reference>
<keyword evidence="4" id="KW-0378">Hydrolase</keyword>
<dbReference type="InterPro" id="IPR045121">
    <property type="entry name" value="CoAse"/>
</dbReference>
<dbReference type="SUPFAM" id="SSF55811">
    <property type="entry name" value="Nudix"/>
    <property type="match status" value="1"/>
</dbReference>
<evidence type="ECO:0000259" key="7">
    <source>
        <dbReference type="PROSITE" id="PS51462"/>
    </source>
</evidence>
<comment type="cofactor">
    <cofactor evidence="1">
        <name>Mn(2+)</name>
        <dbReference type="ChEBI" id="CHEBI:29035"/>
    </cofactor>
</comment>
<dbReference type="InterPro" id="IPR015797">
    <property type="entry name" value="NUDIX_hydrolase-like_dom_sf"/>
</dbReference>
<evidence type="ECO:0000256" key="1">
    <source>
        <dbReference type="ARBA" id="ARBA00001936"/>
    </source>
</evidence>
<evidence type="ECO:0000256" key="5">
    <source>
        <dbReference type="ARBA" id="ARBA00022842"/>
    </source>
</evidence>
<evidence type="ECO:0000256" key="2">
    <source>
        <dbReference type="ARBA" id="ARBA00001946"/>
    </source>
</evidence>
<dbReference type="KEGG" id="thao:NI17_020925"/>
<keyword evidence="6" id="KW-0464">Manganese</keyword>
<dbReference type="GO" id="GO:0010945">
    <property type="term" value="F:coenzyme A diphosphatase activity"/>
    <property type="evidence" value="ECO:0007669"/>
    <property type="project" value="InterPro"/>
</dbReference>
<keyword evidence="9" id="KW-1185">Reference proteome</keyword>
<dbReference type="Proteomes" id="UP000265719">
    <property type="component" value="Chromosome"/>
</dbReference>
<evidence type="ECO:0000256" key="6">
    <source>
        <dbReference type="ARBA" id="ARBA00023211"/>
    </source>
</evidence>
<dbReference type="GO" id="GO:0046872">
    <property type="term" value="F:metal ion binding"/>
    <property type="evidence" value="ECO:0007669"/>
    <property type="project" value="UniProtKB-KW"/>
</dbReference>
<evidence type="ECO:0000313" key="8">
    <source>
        <dbReference type="EMBL" id="UOE22167.1"/>
    </source>
</evidence>
<protein>
    <submittedName>
        <fullName evidence="8">CoA pyrophosphatase</fullName>
    </submittedName>
</protein>
<gene>
    <name evidence="8" type="ORF">NI17_020925</name>
</gene>
<dbReference type="EMBL" id="CP063196">
    <property type="protein sequence ID" value="UOE22167.1"/>
    <property type="molecule type" value="Genomic_DNA"/>
</dbReference>
<evidence type="ECO:0000313" key="9">
    <source>
        <dbReference type="Proteomes" id="UP000265719"/>
    </source>
</evidence>
<organism evidence="8 9">
    <name type="scientific">Thermobifida halotolerans</name>
    <dbReference type="NCBI Taxonomy" id="483545"/>
    <lineage>
        <taxon>Bacteria</taxon>
        <taxon>Bacillati</taxon>
        <taxon>Actinomycetota</taxon>
        <taxon>Actinomycetes</taxon>
        <taxon>Streptosporangiales</taxon>
        <taxon>Nocardiopsidaceae</taxon>
        <taxon>Thermobifida</taxon>
    </lineage>
</organism>
<name>A0AA97M1C5_9ACTN</name>
<dbReference type="PANTHER" id="PTHR12992:SF11">
    <property type="entry name" value="MITOCHONDRIAL COENZYME A DIPHOSPHATASE NUDT8"/>
    <property type="match status" value="1"/>
</dbReference>
<dbReference type="Pfam" id="PF00293">
    <property type="entry name" value="NUDIX"/>
    <property type="match status" value="1"/>
</dbReference>
<dbReference type="CDD" id="cd03426">
    <property type="entry name" value="NUDIX_CoAse_Nudt7"/>
    <property type="match status" value="1"/>
</dbReference>
<keyword evidence="5" id="KW-0460">Magnesium</keyword>
<evidence type="ECO:0000256" key="3">
    <source>
        <dbReference type="ARBA" id="ARBA00022723"/>
    </source>
</evidence>
<keyword evidence="3" id="KW-0479">Metal-binding</keyword>
<proteinExistence type="predicted"/>
<dbReference type="PANTHER" id="PTHR12992">
    <property type="entry name" value="NUDIX HYDROLASE"/>
    <property type="match status" value="1"/>
</dbReference>
<accession>A0AA97M1C5</accession>
<evidence type="ECO:0000256" key="4">
    <source>
        <dbReference type="ARBA" id="ARBA00022801"/>
    </source>
</evidence>